<comment type="caution">
    <text evidence="3">The sequence shown here is derived from an EMBL/GenBank/DDBJ whole genome shotgun (WGS) entry which is preliminary data.</text>
</comment>
<dbReference type="OrthoDB" id="683235at2759"/>
<reference evidence="3" key="2">
    <citation type="submission" date="2021-02" db="EMBL/GenBank/DDBJ databases">
        <authorList>
            <person name="Kimball J.A."/>
            <person name="Haas M.W."/>
            <person name="Macchietto M."/>
            <person name="Kono T."/>
            <person name="Duquette J."/>
            <person name="Shao M."/>
        </authorList>
    </citation>
    <scope>NUCLEOTIDE SEQUENCE</scope>
    <source>
        <tissue evidence="3">Fresh leaf tissue</tissue>
    </source>
</reference>
<keyword evidence="2" id="KW-1133">Transmembrane helix</keyword>
<organism evidence="3 4">
    <name type="scientific">Zizania palustris</name>
    <name type="common">Northern wild rice</name>
    <dbReference type="NCBI Taxonomy" id="103762"/>
    <lineage>
        <taxon>Eukaryota</taxon>
        <taxon>Viridiplantae</taxon>
        <taxon>Streptophyta</taxon>
        <taxon>Embryophyta</taxon>
        <taxon>Tracheophyta</taxon>
        <taxon>Spermatophyta</taxon>
        <taxon>Magnoliopsida</taxon>
        <taxon>Liliopsida</taxon>
        <taxon>Poales</taxon>
        <taxon>Poaceae</taxon>
        <taxon>BOP clade</taxon>
        <taxon>Oryzoideae</taxon>
        <taxon>Oryzeae</taxon>
        <taxon>Zizaniinae</taxon>
        <taxon>Zizania</taxon>
    </lineage>
</organism>
<keyword evidence="2" id="KW-0812">Transmembrane</keyword>
<dbReference type="PANTHER" id="PTHR37225:SF1">
    <property type="entry name" value="OS04G0657900 PROTEIN"/>
    <property type="match status" value="1"/>
</dbReference>
<reference evidence="3" key="1">
    <citation type="journal article" date="2021" name="bioRxiv">
        <title>Whole Genome Assembly and Annotation of Northern Wild Rice, Zizania palustris L., Supports a Whole Genome Duplication in the Zizania Genus.</title>
        <authorList>
            <person name="Haas M."/>
            <person name="Kono T."/>
            <person name="Macchietto M."/>
            <person name="Millas R."/>
            <person name="McGilp L."/>
            <person name="Shao M."/>
            <person name="Duquette J."/>
            <person name="Hirsch C.N."/>
            <person name="Kimball J."/>
        </authorList>
    </citation>
    <scope>NUCLEOTIDE SEQUENCE</scope>
    <source>
        <tissue evidence="3">Fresh leaf tissue</tissue>
    </source>
</reference>
<feature type="compositionally biased region" description="Basic residues" evidence="1">
    <location>
        <begin position="133"/>
        <end position="150"/>
    </location>
</feature>
<evidence type="ECO:0000256" key="2">
    <source>
        <dbReference type="SAM" id="Phobius"/>
    </source>
</evidence>
<evidence type="ECO:0000313" key="3">
    <source>
        <dbReference type="EMBL" id="KAG8043777.1"/>
    </source>
</evidence>
<keyword evidence="4" id="KW-1185">Reference proteome</keyword>
<proteinExistence type="predicted"/>
<accession>A0A8J5RC52</accession>
<protein>
    <submittedName>
        <fullName evidence="3">Uncharacterized protein</fullName>
    </submittedName>
</protein>
<sequence>MSSRAVSAAGSGLTEAGGDGSRPTWEGRRAGAGATGHRPSSEESRSPDAPTLRRDGIRGGGRHRAGREAGDRRRKLSSEELMEGAAAQFAVPILTIVAVAAVTFYAVSFMELREKSFEELDEKYSEFDDAGGRQRRARRRAGRKAKKRSD</sequence>
<evidence type="ECO:0000313" key="4">
    <source>
        <dbReference type="Proteomes" id="UP000729402"/>
    </source>
</evidence>
<evidence type="ECO:0000256" key="1">
    <source>
        <dbReference type="SAM" id="MobiDB-lite"/>
    </source>
</evidence>
<feature type="transmembrane region" description="Helical" evidence="2">
    <location>
        <begin position="85"/>
        <end position="107"/>
    </location>
</feature>
<keyword evidence="2" id="KW-0472">Membrane</keyword>
<name>A0A8J5RC52_ZIZPA</name>
<dbReference type="Proteomes" id="UP000729402">
    <property type="component" value="Unassembled WGS sequence"/>
</dbReference>
<feature type="region of interest" description="Disordered" evidence="1">
    <location>
        <begin position="1"/>
        <end position="77"/>
    </location>
</feature>
<dbReference type="AlphaFoldDB" id="A0A8J5RC52"/>
<gene>
    <name evidence="3" type="ORF">GUJ93_ZPchr0458g22767</name>
</gene>
<feature type="compositionally biased region" description="Basic and acidic residues" evidence="1">
    <location>
        <begin position="39"/>
        <end position="57"/>
    </location>
</feature>
<feature type="region of interest" description="Disordered" evidence="1">
    <location>
        <begin position="124"/>
        <end position="150"/>
    </location>
</feature>
<dbReference type="EMBL" id="JAAALK010000953">
    <property type="protein sequence ID" value="KAG8043777.1"/>
    <property type="molecule type" value="Genomic_DNA"/>
</dbReference>
<dbReference type="PANTHER" id="PTHR37225">
    <property type="entry name" value="OSJNBA0011F23.3 PROTEIN"/>
    <property type="match status" value="1"/>
</dbReference>